<accession>A0A5C1YG03</accession>
<evidence type="ECO:0000256" key="2">
    <source>
        <dbReference type="ARBA" id="ARBA00022737"/>
    </source>
</evidence>
<dbReference type="CDD" id="cd01449">
    <property type="entry name" value="TST_Repeat_2"/>
    <property type="match status" value="1"/>
</dbReference>
<dbReference type="KEGG" id="ail:FLP10_11985"/>
<dbReference type="EMBL" id="CP043505">
    <property type="protein sequence ID" value="QEO15054.1"/>
    <property type="molecule type" value="Genomic_DNA"/>
</dbReference>
<dbReference type="PROSITE" id="PS50206">
    <property type="entry name" value="RHODANESE_3"/>
    <property type="match status" value="2"/>
</dbReference>
<dbReference type="Pfam" id="PF00581">
    <property type="entry name" value="Rhodanese"/>
    <property type="match status" value="2"/>
</dbReference>
<evidence type="ECO:0000256" key="1">
    <source>
        <dbReference type="ARBA" id="ARBA00022679"/>
    </source>
</evidence>
<dbReference type="PANTHER" id="PTHR11364:SF27">
    <property type="entry name" value="SULFURTRANSFERASE"/>
    <property type="match status" value="1"/>
</dbReference>
<keyword evidence="2" id="KW-0677">Repeat</keyword>
<name>A0A5C1YG03_9MICO</name>
<feature type="domain" description="Rhodanese" evidence="4">
    <location>
        <begin position="169"/>
        <end position="280"/>
    </location>
</feature>
<dbReference type="OrthoDB" id="9770030at2"/>
<evidence type="ECO:0000259" key="4">
    <source>
        <dbReference type="PROSITE" id="PS50206"/>
    </source>
</evidence>
<keyword evidence="1 5" id="KW-0808">Transferase</keyword>
<protein>
    <submittedName>
        <fullName evidence="5">Sulfurtransferase</fullName>
    </submittedName>
</protein>
<dbReference type="InterPro" id="IPR045078">
    <property type="entry name" value="TST/MPST-like"/>
</dbReference>
<dbReference type="RefSeq" id="WP_149161073.1">
    <property type="nucleotide sequence ID" value="NZ_CP043505.1"/>
</dbReference>
<sequence length="286" mass="30346">MPRPDRSALLVDPRDLAALLSGPNPPLVLDVRWRLDRPDGRPEYLAGHLPGAVYVDLDHELASHGAPVDGRHPLPTVEVLQHAARRWGLRRGRPVVAYDDAAQMPASRARWLLRYAGVSDVRLLDGGYRGWVAAGLPVETGEPVAPEPGDIELEYGALPVLSIGEAAALPSGGTLLDARAPERYRGEVEPMDPRAGHIPGARNAPAASVLDADGRFLDADELRARFEALGVQDDAPVGAYCGSGVSAATTGLALELAGYEPALYPGSWSQWSNHPDRPVATGPDAG</sequence>
<dbReference type="SUPFAM" id="SSF52821">
    <property type="entry name" value="Rhodanese/Cell cycle control phosphatase"/>
    <property type="match status" value="2"/>
</dbReference>
<dbReference type="CDD" id="cd01448">
    <property type="entry name" value="TST_Repeat_1"/>
    <property type="match status" value="1"/>
</dbReference>
<reference evidence="5 6" key="1">
    <citation type="submission" date="2019-09" db="EMBL/GenBank/DDBJ databases">
        <title>Genome sequencing of strain KACC 19306.</title>
        <authorList>
            <person name="Heo J."/>
            <person name="Kim S.-J."/>
            <person name="Kim J.-S."/>
            <person name="Hong S.-B."/>
            <person name="Kwon S.-W."/>
        </authorList>
    </citation>
    <scope>NUCLEOTIDE SEQUENCE [LARGE SCALE GENOMIC DNA]</scope>
    <source>
        <strain evidence="5 6">KACC 19306</strain>
    </source>
</reference>
<evidence type="ECO:0000313" key="6">
    <source>
        <dbReference type="Proteomes" id="UP000324678"/>
    </source>
</evidence>
<evidence type="ECO:0000313" key="5">
    <source>
        <dbReference type="EMBL" id="QEO15054.1"/>
    </source>
</evidence>
<dbReference type="GO" id="GO:0004792">
    <property type="term" value="F:thiosulfate-cyanide sulfurtransferase activity"/>
    <property type="evidence" value="ECO:0007669"/>
    <property type="project" value="InterPro"/>
</dbReference>
<dbReference type="InterPro" id="IPR001307">
    <property type="entry name" value="Thiosulphate_STrfase_CS"/>
</dbReference>
<organism evidence="5 6">
    <name type="scientific">Agromyces intestinalis</name>
    <dbReference type="NCBI Taxonomy" id="2592652"/>
    <lineage>
        <taxon>Bacteria</taxon>
        <taxon>Bacillati</taxon>
        <taxon>Actinomycetota</taxon>
        <taxon>Actinomycetes</taxon>
        <taxon>Micrococcales</taxon>
        <taxon>Microbacteriaceae</taxon>
        <taxon>Agromyces</taxon>
    </lineage>
</organism>
<evidence type="ECO:0000256" key="3">
    <source>
        <dbReference type="SAM" id="MobiDB-lite"/>
    </source>
</evidence>
<dbReference type="Proteomes" id="UP000324678">
    <property type="component" value="Chromosome"/>
</dbReference>
<feature type="region of interest" description="Disordered" evidence="3">
    <location>
        <begin position="267"/>
        <end position="286"/>
    </location>
</feature>
<keyword evidence="6" id="KW-1185">Reference proteome</keyword>
<dbReference type="InterPro" id="IPR036873">
    <property type="entry name" value="Rhodanese-like_dom_sf"/>
</dbReference>
<dbReference type="PROSITE" id="PS00380">
    <property type="entry name" value="RHODANESE_1"/>
    <property type="match status" value="1"/>
</dbReference>
<proteinExistence type="predicted"/>
<dbReference type="SMART" id="SM00450">
    <property type="entry name" value="RHOD"/>
    <property type="match status" value="2"/>
</dbReference>
<dbReference type="Gene3D" id="3.40.250.10">
    <property type="entry name" value="Rhodanese-like domain"/>
    <property type="match status" value="2"/>
</dbReference>
<dbReference type="AlphaFoldDB" id="A0A5C1YG03"/>
<gene>
    <name evidence="5" type="ORF">FLP10_11985</name>
</gene>
<dbReference type="InterPro" id="IPR001763">
    <property type="entry name" value="Rhodanese-like_dom"/>
</dbReference>
<dbReference type="PANTHER" id="PTHR11364">
    <property type="entry name" value="THIOSULFATE SULFERTANSFERASE"/>
    <property type="match status" value="1"/>
</dbReference>
<feature type="domain" description="Rhodanese" evidence="4">
    <location>
        <begin position="22"/>
        <end position="140"/>
    </location>
</feature>